<dbReference type="SUPFAM" id="SSF51735">
    <property type="entry name" value="NAD(P)-binding Rossmann-fold domains"/>
    <property type="match status" value="1"/>
</dbReference>
<evidence type="ECO:0000256" key="1">
    <source>
        <dbReference type="ARBA" id="ARBA00008072"/>
    </source>
</evidence>
<evidence type="ECO:0000256" key="2">
    <source>
        <dbReference type="ARBA" id="ARBA00023002"/>
    </source>
</evidence>
<organism evidence="4 5">
    <name type="scientific">Exophiala aquamarina CBS 119918</name>
    <dbReference type="NCBI Taxonomy" id="1182545"/>
    <lineage>
        <taxon>Eukaryota</taxon>
        <taxon>Fungi</taxon>
        <taxon>Dikarya</taxon>
        <taxon>Ascomycota</taxon>
        <taxon>Pezizomycotina</taxon>
        <taxon>Eurotiomycetes</taxon>
        <taxon>Chaetothyriomycetidae</taxon>
        <taxon>Chaetothyriales</taxon>
        <taxon>Herpotrichiellaceae</taxon>
        <taxon>Exophiala</taxon>
    </lineage>
</organism>
<name>A0A072PZB3_9EURO</name>
<dbReference type="HOGENOM" id="CLU_026673_16_5_1"/>
<dbReference type="InterPro" id="IPR020843">
    <property type="entry name" value="ER"/>
</dbReference>
<dbReference type="Gene3D" id="3.40.50.720">
    <property type="entry name" value="NAD(P)-binding Rossmann-like Domain"/>
    <property type="match status" value="1"/>
</dbReference>
<evidence type="ECO:0000313" key="5">
    <source>
        <dbReference type="Proteomes" id="UP000027920"/>
    </source>
</evidence>
<dbReference type="AlphaFoldDB" id="A0A072PZB3"/>
<dbReference type="InterPro" id="IPR011032">
    <property type="entry name" value="GroES-like_sf"/>
</dbReference>
<dbReference type="SUPFAM" id="SSF50129">
    <property type="entry name" value="GroES-like"/>
    <property type="match status" value="1"/>
</dbReference>
<proteinExistence type="inferred from homology"/>
<feature type="domain" description="Enoyl reductase (ER)" evidence="3">
    <location>
        <begin position="10"/>
        <end position="340"/>
    </location>
</feature>
<dbReference type="Pfam" id="PF08240">
    <property type="entry name" value="ADH_N"/>
    <property type="match status" value="1"/>
</dbReference>
<evidence type="ECO:0000313" key="4">
    <source>
        <dbReference type="EMBL" id="KEF60970.1"/>
    </source>
</evidence>
<comment type="similarity">
    <text evidence="1">Belongs to the zinc-containing alcohol dehydrogenase family.</text>
</comment>
<dbReference type="OrthoDB" id="9992527at2759"/>
<comment type="caution">
    <text evidence="4">The sequence shown here is derived from an EMBL/GenBank/DDBJ whole genome shotgun (WGS) entry which is preliminary data.</text>
</comment>
<dbReference type="STRING" id="1182545.A0A072PZB3"/>
<protein>
    <recommendedName>
        <fullName evidence="3">Enoyl reductase (ER) domain-containing protein</fullName>
    </recommendedName>
</protein>
<dbReference type="InterPro" id="IPR036291">
    <property type="entry name" value="NAD(P)-bd_dom_sf"/>
</dbReference>
<dbReference type="PANTHER" id="PTHR45348">
    <property type="entry name" value="HYPOTHETICAL OXIDOREDUCTASE (EUROFUNG)"/>
    <property type="match status" value="1"/>
</dbReference>
<keyword evidence="2" id="KW-0560">Oxidoreductase</keyword>
<keyword evidence="5" id="KW-1185">Reference proteome</keyword>
<gene>
    <name evidence="4" type="ORF">A1O9_02534</name>
</gene>
<sequence length="349" mass="37519">MKALVVTEVGKPLTLITNRQIHHPGPSQVQIRVTVAGVNPHDQKCRDRGFLIADRLPAVLANDIVGRVTASAEGVAKYSLGDRIFTQGSSGSGSTQNGLQQYALVDVDFSAKIPASISDDEAATLPSNLLAPVVAFFHTDTLNFPPPWTPAASRFDYASQTVLIIGGGSNCGRLGVQVAALAGIGRIVVVGGEQAELESYGATHVLSRHGSEESILARVYDVVGDDLVYAYDAVNDPSEQHLGVNALSYTERGALARLVTSGPPDDTKIRPKPAGYDVKNVYGSSHLYREFARQFWDMLPGYLVDGKIKPLTHFEVFEEGLDADKVNEVLDGYRDGKRVVQPHFHVSAG</sequence>
<dbReference type="Proteomes" id="UP000027920">
    <property type="component" value="Unassembled WGS sequence"/>
</dbReference>
<accession>A0A072PZB3</accession>
<dbReference type="InterPro" id="IPR047122">
    <property type="entry name" value="Trans-enoyl_RdTase-like"/>
</dbReference>
<dbReference type="GeneID" id="25277476"/>
<dbReference type="InterPro" id="IPR013154">
    <property type="entry name" value="ADH-like_N"/>
</dbReference>
<evidence type="ECO:0000259" key="3">
    <source>
        <dbReference type="SMART" id="SM00829"/>
    </source>
</evidence>
<dbReference type="CDD" id="cd08249">
    <property type="entry name" value="enoyl_reductase_like"/>
    <property type="match status" value="1"/>
</dbReference>
<dbReference type="RefSeq" id="XP_013263560.1">
    <property type="nucleotide sequence ID" value="XM_013408106.1"/>
</dbReference>
<dbReference type="VEuPathDB" id="FungiDB:A1O9_02534"/>
<dbReference type="PANTHER" id="PTHR45348:SF2">
    <property type="entry name" value="ZINC-TYPE ALCOHOL DEHYDROGENASE-LIKE PROTEIN C2E1P3.01"/>
    <property type="match status" value="1"/>
</dbReference>
<dbReference type="Gene3D" id="3.90.180.10">
    <property type="entry name" value="Medium-chain alcohol dehydrogenases, catalytic domain"/>
    <property type="match status" value="1"/>
</dbReference>
<dbReference type="GO" id="GO:0016651">
    <property type="term" value="F:oxidoreductase activity, acting on NAD(P)H"/>
    <property type="evidence" value="ECO:0007669"/>
    <property type="project" value="InterPro"/>
</dbReference>
<reference evidence="4 5" key="1">
    <citation type="submission" date="2013-03" db="EMBL/GenBank/DDBJ databases">
        <title>The Genome Sequence of Exophiala aquamarina CBS 119918.</title>
        <authorList>
            <consortium name="The Broad Institute Genomics Platform"/>
            <person name="Cuomo C."/>
            <person name="de Hoog S."/>
            <person name="Gorbushina A."/>
            <person name="Walker B."/>
            <person name="Young S.K."/>
            <person name="Zeng Q."/>
            <person name="Gargeya S."/>
            <person name="Fitzgerald M."/>
            <person name="Haas B."/>
            <person name="Abouelleil A."/>
            <person name="Allen A.W."/>
            <person name="Alvarado L."/>
            <person name="Arachchi H.M."/>
            <person name="Berlin A.M."/>
            <person name="Chapman S.B."/>
            <person name="Gainer-Dewar J."/>
            <person name="Goldberg J."/>
            <person name="Griggs A."/>
            <person name="Gujja S."/>
            <person name="Hansen M."/>
            <person name="Howarth C."/>
            <person name="Imamovic A."/>
            <person name="Ireland A."/>
            <person name="Larimer J."/>
            <person name="McCowan C."/>
            <person name="Murphy C."/>
            <person name="Pearson M."/>
            <person name="Poon T.W."/>
            <person name="Priest M."/>
            <person name="Roberts A."/>
            <person name="Saif S."/>
            <person name="Shea T."/>
            <person name="Sisk P."/>
            <person name="Sykes S."/>
            <person name="Wortman J."/>
            <person name="Nusbaum C."/>
            <person name="Birren B."/>
        </authorList>
    </citation>
    <scope>NUCLEOTIDE SEQUENCE [LARGE SCALE GENOMIC DNA]</scope>
    <source>
        <strain evidence="4 5">CBS 119918</strain>
    </source>
</reference>
<dbReference type="EMBL" id="AMGV01000002">
    <property type="protein sequence ID" value="KEF60970.1"/>
    <property type="molecule type" value="Genomic_DNA"/>
</dbReference>
<dbReference type="SMART" id="SM00829">
    <property type="entry name" value="PKS_ER"/>
    <property type="match status" value="1"/>
</dbReference>